<dbReference type="InterPro" id="IPR050859">
    <property type="entry name" value="Class-I_PLP-dep_aminotransf"/>
</dbReference>
<evidence type="ECO:0000313" key="7">
    <source>
        <dbReference type="Proteomes" id="UP000295662"/>
    </source>
</evidence>
<dbReference type="InterPro" id="IPR004839">
    <property type="entry name" value="Aminotransferase_I/II_large"/>
</dbReference>
<dbReference type="AlphaFoldDB" id="A0A4R7SP96"/>
<sequence>MQHHPAFIIRHSIMSIFSNIGQRLSGPCGIQELMDDLGEALSVTPDMRMLGGGQPAAIPEVQALWRERMQAMLDDGSLDKTLLNYDPPGGNPLFREIFAAFLKRECGWDVTRENIAVMPSSQSAFFLLFNLLAGDTPQGKKRILFPLLPDYIGYANQALTEGQFIACRPVITEQGPHEFKYHVDFDRLRLTPDIAAMCVSCPTNPTGNVLTEAEFNQLRDLARQHGIPLIIDNAYGHPFPDVIHGSFRPKWEPGMVFSISLSKVGLPGVRTSVIVADPTIVKALSNMNAIVSLANGNVGQALIAPLLQDDRLLRLGREVIRPFYKERSDTAKAALSHALGDKVPWALHAQEGAFFLWLWLKDLPIPAAELYRRLKARKVLVIPGHYFAFGLDEEWRHPHECLRLTYSQPAHIVQEGLEILADEVKKLRA</sequence>
<dbReference type="GO" id="GO:1901605">
    <property type="term" value="P:alpha-amino acid metabolic process"/>
    <property type="evidence" value="ECO:0007669"/>
    <property type="project" value="TreeGrafter"/>
</dbReference>
<dbReference type="NCBIfam" id="NF006964">
    <property type="entry name" value="PRK09440.1-2"/>
    <property type="match status" value="1"/>
</dbReference>
<dbReference type="Pfam" id="PF00155">
    <property type="entry name" value="Aminotran_1_2"/>
    <property type="match status" value="1"/>
</dbReference>
<evidence type="ECO:0000256" key="1">
    <source>
        <dbReference type="ARBA" id="ARBA00001933"/>
    </source>
</evidence>
<evidence type="ECO:0000259" key="5">
    <source>
        <dbReference type="Pfam" id="PF00155"/>
    </source>
</evidence>
<keyword evidence="2 6" id="KW-0032">Aminotransferase</keyword>
<dbReference type="Proteomes" id="UP000295662">
    <property type="component" value="Unassembled WGS sequence"/>
</dbReference>
<dbReference type="InterPro" id="IPR015421">
    <property type="entry name" value="PyrdxlP-dep_Trfase_major"/>
</dbReference>
<organism evidence="6 7">
    <name type="scientific">Prosthecobacter fusiformis</name>
    <dbReference type="NCBI Taxonomy" id="48464"/>
    <lineage>
        <taxon>Bacteria</taxon>
        <taxon>Pseudomonadati</taxon>
        <taxon>Verrucomicrobiota</taxon>
        <taxon>Verrucomicrobiia</taxon>
        <taxon>Verrucomicrobiales</taxon>
        <taxon>Verrucomicrobiaceae</taxon>
        <taxon>Prosthecobacter</taxon>
    </lineage>
</organism>
<keyword evidence="7" id="KW-1185">Reference proteome</keyword>
<dbReference type="PANTHER" id="PTHR42790">
    <property type="entry name" value="AMINOTRANSFERASE"/>
    <property type="match status" value="1"/>
</dbReference>
<reference evidence="6 7" key="1">
    <citation type="submission" date="2019-03" db="EMBL/GenBank/DDBJ databases">
        <title>Genomic Encyclopedia of Archaeal and Bacterial Type Strains, Phase II (KMG-II): from individual species to whole genera.</title>
        <authorList>
            <person name="Goeker M."/>
        </authorList>
    </citation>
    <scope>NUCLEOTIDE SEQUENCE [LARGE SCALE GENOMIC DNA]</scope>
    <source>
        <strain evidence="6 7">ATCC 25309</strain>
    </source>
</reference>
<proteinExistence type="predicted"/>
<keyword evidence="3 6" id="KW-0808">Transferase</keyword>
<keyword evidence="6" id="KW-0670">Pyruvate</keyword>
<dbReference type="Gene3D" id="3.40.640.10">
    <property type="entry name" value="Type I PLP-dependent aspartate aminotransferase-like (Major domain)"/>
    <property type="match status" value="1"/>
</dbReference>
<accession>A0A4R7SP96</accession>
<dbReference type="GO" id="GO:0009042">
    <property type="term" value="F:valine-pyruvate transaminase activity"/>
    <property type="evidence" value="ECO:0007669"/>
    <property type="project" value="TreeGrafter"/>
</dbReference>
<dbReference type="SUPFAM" id="SSF53383">
    <property type="entry name" value="PLP-dependent transferases"/>
    <property type="match status" value="1"/>
</dbReference>
<keyword evidence="4" id="KW-0663">Pyridoxal phosphate</keyword>
<name>A0A4R7SP96_9BACT</name>
<evidence type="ECO:0000256" key="3">
    <source>
        <dbReference type="ARBA" id="ARBA00022679"/>
    </source>
</evidence>
<dbReference type="GO" id="GO:0030170">
    <property type="term" value="F:pyridoxal phosphate binding"/>
    <property type="evidence" value="ECO:0007669"/>
    <property type="project" value="InterPro"/>
</dbReference>
<evidence type="ECO:0000256" key="4">
    <source>
        <dbReference type="ARBA" id="ARBA00022898"/>
    </source>
</evidence>
<dbReference type="EMBL" id="SOCA01000001">
    <property type="protein sequence ID" value="TDU81020.1"/>
    <property type="molecule type" value="Genomic_DNA"/>
</dbReference>
<comment type="cofactor">
    <cofactor evidence="1">
        <name>pyridoxal 5'-phosphate</name>
        <dbReference type="ChEBI" id="CHEBI:597326"/>
    </cofactor>
</comment>
<dbReference type="PANTHER" id="PTHR42790:SF4">
    <property type="entry name" value="VALINE--PYRUVATE AMINOTRANSFERASE"/>
    <property type="match status" value="1"/>
</dbReference>
<evidence type="ECO:0000313" key="6">
    <source>
        <dbReference type="EMBL" id="TDU81020.1"/>
    </source>
</evidence>
<protein>
    <submittedName>
        <fullName evidence="6">Valine-pyruvate aminotransferase</fullName>
    </submittedName>
</protein>
<feature type="domain" description="Aminotransferase class I/classII large" evidence="5">
    <location>
        <begin position="71"/>
        <end position="407"/>
    </location>
</feature>
<gene>
    <name evidence="6" type="ORF">EI77_00322</name>
</gene>
<dbReference type="NCBIfam" id="NF006967">
    <property type="entry name" value="PRK09440.1-5"/>
    <property type="match status" value="1"/>
</dbReference>
<dbReference type="GO" id="GO:0005829">
    <property type="term" value="C:cytosol"/>
    <property type="evidence" value="ECO:0007669"/>
    <property type="project" value="TreeGrafter"/>
</dbReference>
<comment type="caution">
    <text evidence="6">The sequence shown here is derived from an EMBL/GenBank/DDBJ whole genome shotgun (WGS) entry which is preliminary data.</text>
</comment>
<evidence type="ECO:0000256" key="2">
    <source>
        <dbReference type="ARBA" id="ARBA00022576"/>
    </source>
</evidence>
<dbReference type="InterPro" id="IPR015424">
    <property type="entry name" value="PyrdxlP-dep_Trfase"/>
</dbReference>
<dbReference type="CDD" id="cd00609">
    <property type="entry name" value="AAT_like"/>
    <property type="match status" value="1"/>
</dbReference>